<evidence type="ECO:0000313" key="1">
    <source>
        <dbReference type="EMBL" id="QEC63713.1"/>
    </source>
</evidence>
<dbReference type="AlphaFoldDB" id="A0A5B8UXL6"/>
<evidence type="ECO:0000313" key="2">
    <source>
        <dbReference type="Proteomes" id="UP000321479"/>
    </source>
</evidence>
<dbReference type="EMBL" id="CP042436">
    <property type="protein sequence ID" value="QEC63713.1"/>
    <property type="molecule type" value="Genomic_DNA"/>
</dbReference>
<name>A0A5B8UXL6_9SPHI</name>
<sequence length="261" mass="28345">MVTRYKPLFSFTTSYNLAGIGIISDGITLTAPAFSLGTMSDLKLKPQFKGNVANIYFEGKEMPANAPVDCVPAIVIDTDEYFYLSIGFSDKEKIKNLKFHSTATIAKDIGFPVLYNALISVSGGAPTVSIQEDVKIITPVFTFTVTQAQTGLTSAYAALEIRDEKNALVDLNIPPTLLNDKSIDGVSAIPEFAFSVDASGLEPGIYSFKAGNFIKKFFIVSDAEILDSISLVRVLKNDFLEYKTSLADTSFAEFDLLIPQA</sequence>
<organism evidence="1 2">
    <name type="scientific">Mucilaginibacter ginsenosidivorans</name>
    <dbReference type="NCBI Taxonomy" id="398053"/>
    <lineage>
        <taxon>Bacteria</taxon>
        <taxon>Pseudomonadati</taxon>
        <taxon>Bacteroidota</taxon>
        <taxon>Sphingobacteriia</taxon>
        <taxon>Sphingobacteriales</taxon>
        <taxon>Sphingobacteriaceae</taxon>
        <taxon>Mucilaginibacter</taxon>
    </lineage>
</organism>
<dbReference type="Proteomes" id="UP000321479">
    <property type="component" value="Chromosome"/>
</dbReference>
<gene>
    <name evidence="1" type="ORF">FRZ54_14400</name>
</gene>
<dbReference type="RefSeq" id="WP_147032287.1">
    <property type="nucleotide sequence ID" value="NZ_CP042436.1"/>
</dbReference>
<reference evidence="1 2" key="1">
    <citation type="journal article" date="2017" name="Curr. Microbiol.">
        <title>Mucilaginibacter ginsenosidivorans sp. nov., Isolated from Soil of Ginseng Field.</title>
        <authorList>
            <person name="Kim M.M."/>
            <person name="Siddiqi M.Z."/>
            <person name="Im W.T."/>
        </authorList>
    </citation>
    <scope>NUCLEOTIDE SEQUENCE [LARGE SCALE GENOMIC DNA]</scope>
    <source>
        <strain evidence="1 2">Gsoil 3017</strain>
    </source>
</reference>
<protein>
    <submittedName>
        <fullName evidence="1">Uncharacterized protein</fullName>
    </submittedName>
</protein>
<keyword evidence="2" id="KW-1185">Reference proteome</keyword>
<dbReference type="KEGG" id="mgin:FRZ54_14400"/>
<accession>A0A5B8UXL6</accession>
<dbReference type="OrthoDB" id="273564at2"/>
<proteinExistence type="predicted"/>